<dbReference type="SMART" id="SM00432">
    <property type="entry name" value="MADS"/>
    <property type="match status" value="1"/>
</dbReference>
<dbReference type="InterPro" id="IPR043502">
    <property type="entry name" value="DNA/RNA_pol_sf"/>
</dbReference>
<keyword evidence="9" id="KW-1185">Reference proteome</keyword>
<dbReference type="CDD" id="cd01647">
    <property type="entry name" value="RT_LTR"/>
    <property type="match status" value="1"/>
</dbReference>
<dbReference type="PANTHER" id="PTHR24559:SF444">
    <property type="entry name" value="REVERSE TRANSCRIPTASE DOMAIN-CONTAINING PROTEIN"/>
    <property type="match status" value="1"/>
</dbReference>
<dbReference type="InterPro" id="IPR053134">
    <property type="entry name" value="RNA-dir_DNA_polymerase"/>
</dbReference>
<dbReference type="Gene3D" id="3.10.10.10">
    <property type="entry name" value="HIV Type 1 Reverse Transcriptase, subunit A, domain 1"/>
    <property type="match status" value="1"/>
</dbReference>
<dbReference type="InterPro" id="IPR000477">
    <property type="entry name" value="RT_dom"/>
</dbReference>
<organism evidence="8 9">
    <name type="scientific">Gossypium anomalum</name>
    <dbReference type="NCBI Taxonomy" id="47600"/>
    <lineage>
        <taxon>Eukaryota</taxon>
        <taxon>Viridiplantae</taxon>
        <taxon>Streptophyta</taxon>
        <taxon>Embryophyta</taxon>
        <taxon>Tracheophyta</taxon>
        <taxon>Spermatophyta</taxon>
        <taxon>Magnoliopsida</taxon>
        <taxon>eudicotyledons</taxon>
        <taxon>Gunneridae</taxon>
        <taxon>Pentapetalae</taxon>
        <taxon>rosids</taxon>
        <taxon>malvids</taxon>
        <taxon>Malvales</taxon>
        <taxon>Malvaceae</taxon>
        <taxon>Malvoideae</taxon>
        <taxon>Gossypium</taxon>
    </lineage>
</organism>
<dbReference type="GO" id="GO:0003677">
    <property type="term" value="F:DNA binding"/>
    <property type="evidence" value="ECO:0007669"/>
    <property type="project" value="UniProtKB-KW"/>
</dbReference>
<dbReference type="GO" id="GO:0005634">
    <property type="term" value="C:nucleus"/>
    <property type="evidence" value="ECO:0007669"/>
    <property type="project" value="UniProtKB-SubCell"/>
</dbReference>
<evidence type="ECO:0000256" key="2">
    <source>
        <dbReference type="ARBA" id="ARBA00023015"/>
    </source>
</evidence>
<evidence type="ECO:0000313" key="8">
    <source>
        <dbReference type="EMBL" id="KAG8486936.1"/>
    </source>
</evidence>
<feature type="domain" description="Reverse transcriptase" evidence="7">
    <location>
        <begin position="205"/>
        <end position="384"/>
    </location>
</feature>
<evidence type="ECO:0000259" key="6">
    <source>
        <dbReference type="PROSITE" id="PS50066"/>
    </source>
</evidence>
<evidence type="ECO:0000256" key="1">
    <source>
        <dbReference type="ARBA" id="ARBA00004123"/>
    </source>
</evidence>
<keyword evidence="2" id="KW-0805">Transcription regulation</keyword>
<dbReference type="Gene3D" id="3.30.70.270">
    <property type="match status" value="2"/>
</dbReference>
<dbReference type="AlphaFoldDB" id="A0A8J6CXB3"/>
<feature type="domain" description="MADS-box" evidence="6">
    <location>
        <begin position="1"/>
        <end position="37"/>
    </location>
</feature>
<dbReference type="Pfam" id="PF00078">
    <property type="entry name" value="RVT_1"/>
    <property type="match status" value="1"/>
</dbReference>
<keyword evidence="3" id="KW-0238">DNA-binding</keyword>
<comment type="caution">
    <text evidence="8">The sequence shown here is derived from an EMBL/GenBank/DDBJ whole genome shotgun (WGS) entry which is preliminary data.</text>
</comment>
<comment type="subcellular location">
    <subcellularLocation>
        <location evidence="1">Nucleus</location>
    </subcellularLocation>
</comment>
<dbReference type="PROSITE" id="PS50878">
    <property type="entry name" value="RT_POL"/>
    <property type="match status" value="1"/>
</dbReference>
<evidence type="ECO:0000256" key="5">
    <source>
        <dbReference type="ARBA" id="ARBA00023242"/>
    </source>
</evidence>
<dbReference type="SUPFAM" id="SSF55455">
    <property type="entry name" value="SRF-like"/>
    <property type="match status" value="1"/>
</dbReference>
<evidence type="ECO:0000256" key="4">
    <source>
        <dbReference type="ARBA" id="ARBA00023163"/>
    </source>
</evidence>
<dbReference type="EMBL" id="JAHUZN010000008">
    <property type="protein sequence ID" value="KAG8486936.1"/>
    <property type="molecule type" value="Genomic_DNA"/>
</dbReference>
<evidence type="ECO:0008006" key="10">
    <source>
        <dbReference type="Google" id="ProtNLM"/>
    </source>
</evidence>
<dbReference type="Proteomes" id="UP000701853">
    <property type="component" value="Chromosome 8"/>
</dbReference>
<dbReference type="InterPro" id="IPR036879">
    <property type="entry name" value="TF_MADSbox_sf"/>
</dbReference>
<dbReference type="InterPro" id="IPR002100">
    <property type="entry name" value="TF_MADSbox"/>
</dbReference>
<proteinExistence type="predicted"/>
<evidence type="ECO:0000313" key="9">
    <source>
        <dbReference type="Proteomes" id="UP000701853"/>
    </source>
</evidence>
<evidence type="ECO:0000256" key="3">
    <source>
        <dbReference type="ARBA" id="ARBA00023125"/>
    </source>
</evidence>
<dbReference type="OrthoDB" id="2431547at2759"/>
<name>A0A8J6CXB3_9ROSI</name>
<dbReference type="SUPFAM" id="SSF56672">
    <property type="entry name" value="DNA/RNA polymerases"/>
    <property type="match status" value="1"/>
</dbReference>
<dbReference type="GO" id="GO:0046983">
    <property type="term" value="F:protein dimerization activity"/>
    <property type="evidence" value="ECO:0007669"/>
    <property type="project" value="InterPro"/>
</dbReference>
<protein>
    <recommendedName>
        <fullName evidence="10">Reverse transcriptase domain-containing protein</fullName>
    </recommendedName>
</protein>
<dbReference type="PANTHER" id="PTHR24559">
    <property type="entry name" value="TRANSPOSON TY3-I GAG-POL POLYPROTEIN"/>
    <property type="match status" value="1"/>
</dbReference>
<keyword evidence="5" id="KW-0539">Nucleus</keyword>
<dbReference type="InterPro" id="IPR043128">
    <property type="entry name" value="Rev_trsase/Diguanyl_cyclase"/>
</dbReference>
<accession>A0A8J6CXB3</accession>
<keyword evidence="4" id="KW-0804">Transcription</keyword>
<sequence>MTRKKINLAYITNESARKAAYKKRKKGLMKKPSPIEVQQVFSKFNNIPKMEQSKKMENQESFLSKRITKVTKQLKKHCKENWEKEMTQVLFNNICGKQVICDLNLGDLNNLNGLLDEKMRDKNKRIDEFSKTPLNPQGTSSSLFPSMVTLTLLTMAMHEALSRTSTKEIRETEVDNMELMNNNNNPQTHVGGDKMMLRFGDIINPNNDLWYTGFSPWGASVLFVKKKDGPLRLCIDYRQLNKVTIKNKYPFPRIVDLFDQLKCATVFLKIDLCSSYYQLRVEESNVPKTTFRTRYGHYEFLVMPFGLTNAPAVFMDLMNRIFRPYLDRFVVVFIDDILVYSRDENEYADHLRIVLQTLREKKLYAKFSKCEFWLREVGFLRHIVSAEYIRVDPNKISAIVNWKPPKNVSKVRSLLGLAGYYQRFVKGFSIILLR</sequence>
<gene>
    <name evidence="8" type="ORF">CXB51_020505</name>
</gene>
<evidence type="ECO:0000259" key="7">
    <source>
        <dbReference type="PROSITE" id="PS50878"/>
    </source>
</evidence>
<reference evidence="8 9" key="1">
    <citation type="journal article" date="2021" name="bioRxiv">
        <title>The Gossypium anomalum genome as a resource for cotton improvement and evolutionary analysis of hybrid incompatibility.</title>
        <authorList>
            <person name="Grover C.E."/>
            <person name="Yuan D."/>
            <person name="Arick M.A."/>
            <person name="Miller E.R."/>
            <person name="Hu G."/>
            <person name="Peterson D.G."/>
            <person name="Wendel J.F."/>
            <person name="Udall J.A."/>
        </authorList>
    </citation>
    <scope>NUCLEOTIDE SEQUENCE [LARGE SCALE GENOMIC DNA]</scope>
    <source>
        <strain evidence="8">JFW-Udall</strain>
        <tissue evidence="8">Leaf</tissue>
    </source>
</reference>
<dbReference type="PROSITE" id="PS50066">
    <property type="entry name" value="MADS_BOX_2"/>
    <property type="match status" value="1"/>
</dbReference>